<dbReference type="Gene3D" id="3.40.50.150">
    <property type="entry name" value="Vaccinia Virus protein VP39"/>
    <property type="match status" value="1"/>
</dbReference>
<reference evidence="2" key="1">
    <citation type="submission" date="2021-02" db="EMBL/GenBank/DDBJ databases">
        <authorList>
            <person name="Dougan E. K."/>
            <person name="Rhodes N."/>
            <person name="Thang M."/>
            <person name="Chan C."/>
        </authorList>
    </citation>
    <scope>NUCLEOTIDE SEQUENCE</scope>
</reference>
<evidence type="ECO:0000313" key="3">
    <source>
        <dbReference type="Proteomes" id="UP000604046"/>
    </source>
</evidence>
<feature type="region of interest" description="Disordered" evidence="1">
    <location>
        <begin position="457"/>
        <end position="539"/>
    </location>
</feature>
<keyword evidence="3" id="KW-1185">Reference proteome</keyword>
<protein>
    <submittedName>
        <fullName evidence="2">Uncharacterized protein</fullName>
    </submittedName>
</protein>
<accession>A0A812PMJ0</accession>
<feature type="region of interest" description="Disordered" evidence="1">
    <location>
        <begin position="237"/>
        <end position="272"/>
    </location>
</feature>
<gene>
    <name evidence="2" type="ORF">SNAT2548_LOCUS18876</name>
</gene>
<sequence>MNGRPPRLLELFSGTGSVGRAFRALGWEVTSLDLDPKAGASITADVCEWDASPYPPGHFDFVWASPVCTEFSRAMTRRPRDLEAGDRLVLRTLELIGQLRPRHWAIENPATGLLKTREYMQGLPFVDVTYCSYGFGYRKPTRIWTYLPWTPSKGSRCAAFRGTAEAAQRGSRVGPDGKRDAAKQTQKTLYSMPPSLCLEIAERATDLLPAPNEPQSPSSSLEVGADLPRRLRAEGPRAPGRLAVPEPLPPQHPGRVQPQHQTRQPHVHSDDGQPRVLVRAARHLAAAVALLVHLQLHEAVGQAEELVRALQAAAPGHRAVPHDRFGALEGRAELPLDLRQDQMLPLHPQREPRWLERREAAPAEAGAVLGPVVAGRRLAEVDVGAAAARAAAVLQAARAGVLRQQPAARLGAEPPAAVRLAAVEAGLRGAAAAGVGAAHAAAVADAPAPRGCACLGQGAPSSPTKAQRAGFAPPRGAAEAAALLRAQPKPRGPPPRPHLPPHGSRCWQRGPPPCRAQRRGRASTPPLALVPQAKPSGET</sequence>
<proteinExistence type="predicted"/>
<evidence type="ECO:0000256" key="1">
    <source>
        <dbReference type="SAM" id="MobiDB-lite"/>
    </source>
</evidence>
<feature type="region of interest" description="Disordered" evidence="1">
    <location>
        <begin position="166"/>
        <end position="186"/>
    </location>
</feature>
<dbReference type="SUPFAM" id="SSF53335">
    <property type="entry name" value="S-adenosyl-L-methionine-dependent methyltransferases"/>
    <property type="match status" value="1"/>
</dbReference>
<dbReference type="InterPro" id="IPR029063">
    <property type="entry name" value="SAM-dependent_MTases_sf"/>
</dbReference>
<organism evidence="2 3">
    <name type="scientific">Symbiodinium natans</name>
    <dbReference type="NCBI Taxonomy" id="878477"/>
    <lineage>
        <taxon>Eukaryota</taxon>
        <taxon>Sar</taxon>
        <taxon>Alveolata</taxon>
        <taxon>Dinophyceae</taxon>
        <taxon>Suessiales</taxon>
        <taxon>Symbiodiniaceae</taxon>
        <taxon>Symbiodinium</taxon>
    </lineage>
</organism>
<feature type="compositionally biased region" description="Low complexity" evidence="1">
    <location>
        <begin position="466"/>
        <end position="489"/>
    </location>
</feature>
<dbReference type="Proteomes" id="UP000604046">
    <property type="component" value="Unassembled WGS sequence"/>
</dbReference>
<dbReference type="AlphaFoldDB" id="A0A812PMJ0"/>
<name>A0A812PMJ0_9DINO</name>
<feature type="compositionally biased region" description="Pro residues" evidence="1">
    <location>
        <begin position="490"/>
        <end position="500"/>
    </location>
</feature>
<evidence type="ECO:0000313" key="2">
    <source>
        <dbReference type="EMBL" id="CAE7355311.1"/>
    </source>
</evidence>
<dbReference type="CDD" id="cd02440">
    <property type="entry name" value="AdoMet_MTases"/>
    <property type="match status" value="1"/>
</dbReference>
<dbReference type="EMBL" id="CAJNDS010002157">
    <property type="protein sequence ID" value="CAE7355311.1"/>
    <property type="molecule type" value="Genomic_DNA"/>
</dbReference>
<comment type="caution">
    <text evidence="2">The sequence shown here is derived from an EMBL/GenBank/DDBJ whole genome shotgun (WGS) entry which is preliminary data.</text>
</comment>